<dbReference type="RefSeq" id="WP_146597348.1">
    <property type="nucleotide sequence ID" value="NZ_SJPT01000015.1"/>
</dbReference>
<proteinExistence type="predicted"/>
<evidence type="ECO:0008006" key="3">
    <source>
        <dbReference type="Google" id="ProtNLM"/>
    </source>
</evidence>
<dbReference type="EMBL" id="SJPT01000015">
    <property type="protein sequence ID" value="TWU17104.1"/>
    <property type="molecule type" value="Genomic_DNA"/>
</dbReference>
<accession>A0A5C6C1N2</accession>
<dbReference type="SUPFAM" id="SSF48239">
    <property type="entry name" value="Terpenoid cyclases/Protein prenyltransferases"/>
    <property type="match status" value="1"/>
</dbReference>
<dbReference type="InterPro" id="IPR008930">
    <property type="entry name" value="Terpenoid_cyclase/PrenylTrfase"/>
</dbReference>
<organism evidence="1 2">
    <name type="scientific">Novipirellula galeiformis</name>
    <dbReference type="NCBI Taxonomy" id="2528004"/>
    <lineage>
        <taxon>Bacteria</taxon>
        <taxon>Pseudomonadati</taxon>
        <taxon>Planctomycetota</taxon>
        <taxon>Planctomycetia</taxon>
        <taxon>Pirellulales</taxon>
        <taxon>Pirellulaceae</taxon>
        <taxon>Novipirellula</taxon>
    </lineage>
</organism>
<reference evidence="1 2" key="1">
    <citation type="submission" date="2019-02" db="EMBL/GenBank/DDBJ databases">
        <title>Deep-cultivation of Planctomycetes and their phenomic and genomic characterization uncovers novel biology.</title>
        <authorList>
            <person name="Wiegand S."/>
            <person name="Jogler M."/>
            <person name="Boedeker C."/>
            <person name="Pinto D."/>
            <person name="Vollmers J."/>
            <person name="Rivas-Marin E."/>
            <person name="Kohn T."/>
            <person name="Peeters S.H."/>
            <person name="Heuer A."/>
            <person name="Rast P."/>
            <person name="Oberbeckmann S."/>
            <person name="Bunk B."/>
            <person name="Jeske O."/>
            <person name="Meyerdierks A."/>
            <person name="Storesund J.E."/>
            <person name="Kallscheuer N."/>
            <person name="Luecker S."/>
            <person name="Lage O.M."/>
            <person name="Pohl T."/>
            <person name="Merkel B.J."/>
            <person name="Hornburger P."/>
            <person name="Mueller R.-W."/>
            <person name="Bruemmer F."/>
            <person name="Labrenz M."/>
            <person name="Spormann A.M."/>
            <person name="Op Den Camp H."/>
            <person name="Overmann J."/>
            <person name="Amann R."/>
            <person name="Jetten M.S.M."/>
            <person name="Mascher T."/>
            <person name="Medema M.H."/>
            <person name="Devos D.P."/>
            <person name="Kaster A.-K."/>
            <person name="Ovreas L."/>
            <person name="Rohde M."/>
            <person name="Galperin M.Y."/>
            <person name="Jogler C."/>
        </authorList>
    </citation>
    <scope>NUCLEOTIDE SEQUENCE [LARGE SCALE GENOMIC DNA]</scope>
    <source>
        <strain evidence="1 2">Pla52o</strain>
    </source>
</reference>
<keyword evidence="2" id="KW-1185">Reference proteome</keyword>
<comment type="caution">
    <text evidence="1">The sequence shown here is derived from an EMBL/GenBank/DDBJ whole genome shotgun (WGS) entry which is preliminary data.</text>
</comment>
<gene>
    <name evidence="1" type="ORF">Pla52o_54420</name>
</gene>
<dbReference type="AlphaFoldDB" id="A0A5C6C1N2"/>
<protein>
    <recommendedName>
        <fullName evidence="3">Prenyltransferase and squalene oxidase repeat protein</fullName>
    </recommendedName>
</protein>
<dbReference type="Gene3D" id="1.50.10.20">
    <property type="match status" value="1"/>
</dbReference>
<evidence type="ECO:0000313" key="1">
    <source>
        <dbReference type="EMBL" id="TWU17104.1"/>
    </source>
</evidence>
<name>A0A5C6C1N2_9BACT</name>
<sequence length="406" mass="46773">MIRNTARQLRRTLLNWHDQAGKLLHAPDSRLAIVDELTRLEEFLQFYTRGVQRDIEFEFTTFRCEVLQFLREMQLGPAQTSRYAASCDKPTMYAAAFSLLTQKLLGVDLKRDSARWKAAFDQYQCQDDGLFRDPALSNSLFEPSDWWGARHFALIATAAYDAIGEQPAFPLSFLDEFCREGQIEQLVAEIDWSMNSDHDNKIMNIGCLLQYARDRQCNSQAGNAVTRLKSLLLDHLNPHTGLWGEMDLNNPTDLSRAIQFAYHLYPLFLYDNDPIPYPDSLIDNTLATQNPYGGFAPHRNSSACEDIDSIHLLLVASKQTNYRRHDITKAIRRFRTWVFANQNDDGGFVFARQQPFVYGHRQMSSLDNESHLFGTWFRCLSIALAHECEDSIRNPFTLHKSPGYYC</sequence>
<dbReference type="OrthoDB" id="250138at2"/>
<dbReference type="Proteomes" id="UP000316304">
    <property type="component" value="Unassembled WGS sequence"/>
</dbReference>
<evidence type="ECO:0000313" key="2">
    <source>
        <dbReference type="Proteomes" id="UP000316304"/>
    </source>
</evidence>